<dbReference type="PANTHER" id="PTHR24379">
    <property type="entry name" value="KRAB AND ZINC FINGER DOMAIN-CONTAINING"/>
    <property type="match status" value="1"/>
</dbReference>
<keyword evidence="2" id="KW-0677">Repeat</keyword>
<evidence type="ECO:0000256" key="2">
    <source>
        <dbReference type="ARBA" id="ARBA00022737"/>
    </source>
</evidence>
<dbReference type="PROSITE" id="PS00028">
    <property type="entry name" value="ZINC_FINGER_C2H2_1"/>
    <property type="match status" value="7"/>
</dbReference>
<protein>
    <submittedName>
        <fullName evidence="9">CLUMA_CG000607, isoform A</fullName>
    </submittedName>
</protein>
<feature type="domain" description="C2H2-type" evidence="7">
    <location>
        <begin position="357"/>
        <end position="387"/>
    </location>
</feature>
<dbReference type="Gene3D" id="3.40.1800.20">
    <property type="match status" value="1"/>
</dbReference>
<dbReference type="InterPro" id="IPR012934">
    <property type="entry name" value="Znf_AD"/>
</dbReference>
<dbReference type="GO" id="GO:0005634">
    <property type="term" value="C:nucleus"/>
    <property type="evidence" value="ECO:0007669"/>
    <property type="project" value="InterPro"/>
</dbReference>
<feature type="domain" description="ZAD" evidence="8">
    <location>
        <begin position="101"/>
        <end position="173"/>
    </location>
</feature>
<feature type="binding site" evidence="6">
    <location>
        <position position="103"/>
    </location>
    <ligand>
        <name>Zn(2+)</name>
        <dbReference type="ChEBI" id="CHEBI:29105"/>
    </ligand>
</feature>
<keyword evidence="1 6" id="KW-0479">Metal-binding</keyword>
<proteinExistence type="predicted"/>
<evidence type="ECO:0000313" key="9">
    <source>
        <dbReference type="EMBL" id="CRK86775.1"/>
    </source>
</evidence>
<evidence type="ECO:0000256" key="3">
    <source>
        <dbReference type="ARBA" id="ARBA00022771"/>
    </source>
</evidence>
<name>A0A1J1HFM8_9DIPT</name>
<dbReference type="FunFam" id="3.30.160.60:FF:000110">
    <property type="entry name" value="Zinc finger protein-like"/>
    <property type="match status" value="1"/>
</dbReference>
<dbReference type="GO" id="GO:0000977">
    <property type="term" value="F:RNA polymerase II transcription regulatory region sequence-specific DNA binding"/>
    <property type="evidence" value="ECO:0007669"/>
    <property type="project" value="TreeGrafter"/>
</dbReference>
<dbReference type="PROSITE" id="PS50157">
    <property type="entry name" value="ZINC_FINGER_C2H2_2"/>
    <property type="match status" value="8"/>
</dbReference>
<evidence type="ECO:0000256" key="1">
    <source>
        <dbReference type="ARBA" id="ARBA00022723"/>
    </source>
</evidence>
<accession>A0A1J1HFM8</accession>
<evidence type="ECO:0000256" key="5">
    <source>
        <dbReference type="PROSITE-ProRule" id="PRU00042"/>
    </source>
</evidence>
<feature type="domain" description="C2H2-type" evidence="7">
    <location>
        <begin position="325"/>
        <end position="352"/>
    </location>
</feature>
<gene>
    <name evidence="9" type="ORF">CLUMA_CG000607</name>
</gene>
<dbReference type="EMBL" id="CVRI01000002">
    <property type="protein sequence ID" value="CRK86775.1"/>
    <property type="molecule type" value="Genomic_DNA"/>
</dbReference>
<dbReference type="STRING" id="568069.A0A1J1HFM8"/>
<dbReference type="PROSITE" id="PS51915">
    <property type="entry name" value="ZAD"/>
    <property type="match status" value="1"/>
</dbReference>
<dbReference type="GO" id="GO:0008270">
    <property type="term" value="F:zinc ion binding"/>
    <property type="evidence" value="ECO:0007669"/>
    <property type="project" value="UniProtKB-UniRule"/>
</dbReference>
<feature type="binding site" evidence="6">
    <location>
        <position position="149"/>
    </location>
    <ligand>
        <name>Zn(2+)</name>
        <dbReference type="ChEBI" id="CHEBI:29105"/>
    </ligand>
</feature>
<keyword evidence="3 5" id="KW-0863">Zinc-finger</keyword>
<feature type="binding site" evidence="6">
    <location>
        <position position="146"/>
    </location>
    <ligand>
        <name>Zn(2+)</name>
        <dbReference type="ChEBI" id="CHEBI:29105"/>
    </ligand>
</feature>
<dbReference type="Proteomes" id="UP000183832">
    <property type="component" value="Unassembled WGS sequence"/>
</dbReference>
<keyword evidence="10" id="KW-1185">Reference proteome</keyword>
<dbReference type="OrthoDB" id="6077919at2759"/>
<organism evidence="9 10">
    <name type="scientific">Clunio marinus</name>
    <dbReference type="NCBI Taxonomy" id="568069"/>
    <lineage>
        <taxon>Eukaryota</taxon>
        <taxon>Metazoa</taxon>
        <taxon>Ecdysozoa</taxon>
        <taxon>Arthropoda</taxon>
        <taxon>Hexapoda</taxon>
        <taxon>Insecta</taxon>
        <taxon>Pterygota</taxon>
        <taxon>Neoptera</taxon>
        <taxon>Endopterygota</taxon>
        <taxon>Diptera</taxon>
        <taxon>Nematocera</taxon>
        <taxon>Chironomoidea</taxon>
        <taxon>Chironomidae</taxon>
        <taxon>Clunio</taxon>
    </lineage>
</organism>
<evidence type="ECO:0000259" key="8">
    <source>
        <dbReference type="PROSITE" id="PS51915"/>
    </source>
</evidence>
<dbReference type="SMART" id="SM00355">
    <property type="entry name" value="ZnF_C2H2"/>
    <property type="match status" value="9"/>
</dbReference>
<dbReference type="Pfam" id="PF13894">
    <property type="entry name" value="zf-C2H2_4"/>
    <property type="match status" value="1"/>
</dbReference>
<reference evidence="9 10" key="1">
    <citation type="submission" date="2015-04" db="EMBL/GenBank/DDBJ databases">
        <authorList>
            <person name="Syromyatnikov M.Y."/>
            <person name="Popov V.N."/>
        </authorList>
    </citation>
    <scope>NUCLEOTIDE SEQUENCE [LARGE SCALE GENOMIC DNA]</scope>
</reference>
<sequence length="590" mass="69644">MEKEYREMCIEKAIEEINAGSKVNPTAFKYSIPERTLRRRLQIWRERQKLDNHLIIEDVYFDGGWMEKPTKTHEKNSLEAANLNVMVLLDDIFSDFKDYSRKCCLCFREVSNHQFRITFNEKLQNMVDSVLQLQLLSDETDSSFLCMKCNKDLNYFHKFKSGIKEKQKHFEKFKSMRKDEVGVSQGVSHATSFDEPLIKIEEIKSEPEFASSITVYEPLMDFNSLSSVSISECKDVSSFDKEPMKSDFEPMKALEQEQFEIQTEDTEDNSIYSDESYQVLQSNTVENRQKSASQSLTCEACGKIFKEGRKMRVHYKRVHLKYRPYHCDICGQSFFERKSINNHMGVHISKEYRTKDHQCEFCSKGFYDRRSVMSHIMKCHGETGEFPCSICSKIFPTHYKKRYHERTIHANKSHRKHKEFVCESCGKVFRNRGAFIAHMNRHHNIWLGSEPAHEKFTCDACGKQFYTKSDLYSHQRVHKEKNIQCDFPGCLKKFKSTKDVRFHKKFHNPDRKIPCTYPDCNKSYFSRQHLSLHIFIHHQNIREPCPVGNGCKFSVGRRDYMKNHLKKHKELSSEELDNYIKMLPTMNLHG</sequence>
<feature type="domain" description="C2H2-type" evidence="7">
    <location>
        <begin position="513"/>
        <end position="543"/>
    </location>
</feature>
<keyword evidence="4 6" id="KW-0862">Zinc</keyword>
<dbReference type="Pfam" id="PF00096">
    <property type="entry name" value="zf-C2H2"/>
    <property type="match status" value="1"/>
</dbReference>
<feature type="domain" description="C2H2-type" evidence="7">
    <location>
        <begin position="420"/>
        <end position="442"/>
    </location>
</feature>
<dbReference type="SUPFAM" id="SSF57667">
    <property type="entry name" value="beta-beta-alpha zinc fingers"/>
    <property type="match status" value="5"/>
</dbReference>
<feature type="domain" description="C2H2-type" evidence="7">
    <location>
        <begin position="456"/>
        <end position="483"/>
    </location>
</feature>
<dbReference type="PANTHER" id="PTHR24379:SF127">
    <property type="entry name" value="BLOODY FINGERS-RELATED"/>
    <property type="match status" value="1"/>
</dbReference>
<evidence type="ECO:0000256" key="6">
    <source>
        <dbReference type="PROSITE-ProRule" id="PRU01263"/>
    </source>
</evidence>
<evidence type="ECO:0000313" key="10">
    <source>
        <dbReference type="Proteomes" id="UP000183832"/>
    </source>
</evidence>
<dbReference type="AlphaFoldDB" id="A0A1J1HFM8"/>
<evidence type="ECO:0000259" key="7">
    <source>
        <dbReference type="PROSITE" id="PS50157"/>
    </source>
</evidence>
<feature type="domain" description="C2H2-type" evidence="7">
    <location>
        <begin position="483"/>
        <end position="512"/>
    </location>
</feature>
<evidence type="ECO:0000256" key="4">
    <source>
        <dbReference type="ARBA" id="ARBA00022833"/>
    </source>
</evidence>
<feature type="binding site" evidence="6">
    <location>
        <position position="106"/>
    </location>
    <ligand>
        <name>Zn(2+)</name>
        <dbReference type="ChEBI" id="CHEBI:29105"/>
    </ligand>
</feature>
<dbReference type="InterPro" id="IPR013087">
    <property type="entry name" value="Znf_C2H2_type"/>
</dbReference>
<dbReference type="Gene3D" id="3.30.160.60">
    <property type="entry name" value="Classic Zinc Finger"/>
    <property type="match status" value="5"/>
</dbReference>
<dbReference type="InterPro" id="IPR036236">
    <property type="entry name" value="Znf_C2H2_sf"/>
</dbReference>
<feature type="domain" description="C2H2-type" evidence="7">
    <location>
        <begin position="386"/>
        <end position="414"/>
    </location>
</feature>
<feature type="domain" description="C2H2-type" evidence="7">
    <location>
        <begin position="296"/>
        <end position="324"/>
    </location>
</feature>
<dbReference type="GO" id="GO:0000981">
    <property type="term" value="F:DNA-binding transcription factor activity, RNA polymerase II-specific"/>
    <property type="evidence" value="ECO:0007669"/>
    <property type="project" value="TreeGrafter"/>
</dbReference>